<feature type="compositionally biased region" description="Low complexity" evidence="5">
    <location>
        <begin position="223"/>
        <end position="233"/>
    </location>
</feature>
<dbReference type="PANTHER" id="PTHR11709:SF394">
    <property type="entry name" value="FI03373P-RELATED"/>
    <property type="match status" value="1"/>
</dbReference>
<dbReference type="Pfam" id="PF07731">
    <property type="entry name" value="Cu-oxidase_2"/>
    <property type="match status" value="1"/>
</dbReference>
<protein>
    <submittedName>
        <fullName evidence="9">Multicopper oxidase domain-containing protein</fullName>
    </submittedName>
</protein>
<dbReference type="RefSeq" id="WP_114811536.1">
    <property type="nucleotide sequence ID" value="NZ_CP139965.1"/>
</dbReference>
<feature type="compositionally biased region" description="Low complexity" evidence="5">
    <location>
        <begin position="241"/>
        <end position="263"/>
    </location>
</feature>
<dbReference type="InterPro" id="IPR002355">
    <property type="entry name" value="Cu_oxidase_Cu_BS"/>
</dbReference>
<dbReference type="InterPro" id="IPR011707">
    <property type="entry name" value="Cu-oxidase-like_N"/>
</dbReference>
<keyword evidence="4" id="KW-0186">Copper</keyword>
<keyword evidence="2" id="KW-0479">Metal-binding</keyword>
<dbReference type="PROSITE" id="PS51318">
    <property type="entry name" value="TAT"/>
    <property type="match status" value="1"/>
</dbReference>
<dbReference type="Gene3D" id="2.60.40.420">
    <property type="entry name" value="Cupredoxins - blue copper proteins"/>
    <property type="match status" value="3"/>
</dbReference>
<feature type="region of interest" description="Disordered" evidence="5">
    <location>
        <begin position="222"/>
        <end position="263"/>
    </location>
</feature>
<keyword evidence="10" id="KW-1185">Reference proteome</keyword>
<dbReference type="PANTHER" id="PTHR11709">
    <property type="entry name" value="MULTI-COPPER OXIDASE"/>
    <property type="match status" value="1"/>
</dbReference>
<name>A0ABZ0WJQ6_9BURK</name>
<dbReference type="SUPFAM" id="SSF49503">
    <property type="entry name" value="Cupredoxins"/>
    <property type="match status" value="3"/>
</dbReference>
<dbReference type="CDD" id="cd13896">
    <property type="entry name" value="CuRO_3_CopA"/>
    <property type="match status" value="1"/>
</dbReference>
<evidence type="ECO:0000313" key="10">
    <source>
        <dbReference type="Proteomes" id="UP001325479"/>
    </source>
</evidence>
<comment type="subcellular location">
    <subcellularLocation>
        <location evidence="1">Periplasm</location>
    </subcellularLocation>
</comment>
<dbReference type="PROSITE" id="PS00080">
    <property type="entry name" value="MULTICOPPER_OXIDASE2"/>
    <property type="match status" value="1"/>
</dbReference>
<feature type="domain" description="Plastocyanin-like" evidence="8">
    <location>
        <begin position="100"/>
        <end position="187"/>
    </location>
</feature>
<sequence>MKRFNDAHVASLNTSGSTRLADNAASRRRFITTTLAGAAALALYPARLPRVWAAEPAAASASASTPAATGAPTPLAVVRRTIEVNGRAASVYGVVQPNGAHGIRLTAGDAFDVALRNDTDDATLIHWHGLTPPWNQDGVPDAPMPLLAARAQQTYRFPVNAPGTYWMHAHTLQEQQLLAAPLIVADPADSRRDEQEVVVMLHDFSFKSPEELLAGLTKGGQQGAAANAPAGHGAMSGQGAMGSAHAAGGMNMSGMQMQNPSSTHGTMAGMDMGDMGHMGDMSAGMPMDLNDIDYDAYLANERTLADPEIVKVERGGRVRLRIINGATATAFTVDLGGLSGALIAVDGQPVQPVMGRRFPVSMGQRIDVRLQLPSEARAFPILALREGARERTGIVLQPAGAPVRKMAATGSAAGPVLDLALESRLRAAAPLLQRRPANTFKMTLMGDMAAYRWALATQPRIEVERGERVEVTMRNASMMAHPMHLHGHHFQVVAIDGRRFNGAVRDTVLLPPGRSVTIAVDANNPGQWAFHCHHLYHMAAGMMTTFAYRA</sequence>
<evidence type="ECO:0000256" key="1">
    <source>
        <dbReference type="ARBA" id="ARBA00004418"/>
    </source>
</evidence>
<dbReference type="InterPro" id="IPR045087">
    <property type="entry name" value="Cu-oxidase_fam"/>
</dbReference>
<dbReference type="PROSITE" id="PS00079">
    <property type="entry name" value="MULTICOPPER_OXIDASE1"/>
    <property type="match status" value="1"/>
</dbReference>
<dbReference type="InterPro" id="IPR001117">
    <property type="entry name" value="Cu-oxidase_2nd"/>
</dbReference>
<reference evidence="9 10" key="1">
    <citation type="submission" date="2023-12" db="EMBL/GenBank/DDBJ databases">
        <title>Genome sequencing and assembly of bacterial species from a model synthetic community.</title>
        <authorList>
            <person name="Hogle S.L."/>
        </authorList>
    </citation>
    <scope>NUCLEOTIDE SEQUENCE [LARGE SCALE GENOMIC DNA]</scope>
    <source>
        <strain evidence="9 10">HAMBI 2494</strain>
    </source>
</reference>
<evidence type="ECO:0000259" key="6">
    <source>
        <dbReference type="Pfam" id="PF00394"/>
    </source>
</evidence>
<feature type="domain" description="Plastocyanin-like" evidence="7">
    <location>
        <begin position="456"/>
        <end position="548"/>
    </location>
</feature>
<evidence type="ECO:0000256" key="5">
    <source>
        <dbReference type="SAM" id="MobiDB-lite"/>
    </source>
</evidence>
<dbReference type="InterPro" id="IPR034279">
    <property type="entry name" value="CuRO_3_CopA"/>
</dbReference>
<dbReference type="InterPro" id="IPR006311">
    <property type="entry name" value="TAT_signal"/>
</dbReference>
<dbReference type="Proteomes" id="UP001325479">
    <property type="component" value="Chromosome"/>
</dbReference>
<dbReference type="InterPro" id="IPR033138">
    <property type="entry name" value="Cu_oxidase_CS"/>
</dbReference>
<gene>
    <name evidence="9" type="ORF">U0042_26585</name>
</gene>
<dbReference type="InterPro" id="IPR008972">
    <property type="entry name" value="Cupredoxin"/>
</dbReference>
<dbReference type="Pfam" id="PF00394">
    <property type="entry name" value="Cu-oxidase"/>
    <property type="match status" value="1"/>
</dbReference>
<dbReference type="Pfam" id="PF07732">
    <property type="entry name" value="Cu-oxidase_3"/>
    <property type="match status" value="1"/>
</dbReference>
<organism evidence="9 10">
    <name type="scientific">Paraburkholderia kururiensis</name>
    <dbReference type="NCBI Taxonomy" id="984307"/>
    <lineage>
        <taxon>Bacteria</taxon>
        <taxon>Pseudomonadati</taxon>
        <taxon>Pseudomonadota</taxon>
        <taxon>Betaproteobacteria</taxon>
        <taxon>Burkholderiales</taxon>
        <taxon>Burkholderiaceae</taxon>
        <taxon>Paraburkholderia</taxon>
    </lineage>
</organism>
<dbReference type="CDD" id="cd13887">
    <property type="entry name" value="CuRO_2_MCO_like_2"/>
    <property type="match status" value="1"/>
</dbReference>
<dbReference type="InterPro" id="IPR011706">
    <property type="entry name" value="Cu-oxidase_C"/>
</dbReference>
<proteinExistence type="predicted"/>
<dbReference type="CDD" id="cd13865">
    <property type="entry name" value="CuRO_1_LCC_like_3"/>
    <property type="match status" value="1"/>
</dbReference>
<evidence type="ECO:0000256" key="4">
    <source>
        <dbReference type="ARBA" id="ARBA00023008"/>
    </source>
</evidence>
<feature type="domain" description="Plastocyanin-like" evidence="6">
    <location>
        <begin position="295"/>
        <end position="384"/>
    </location>
</feature>
<evidence type="ECO:0000259" key="8">
    <source>
        <dbReference type="Pfam" id="PF07732"/>
    </source>
</evidence>
<accession>A0ABZ0WJQ6</accession>
<evidence type="ECO:0000313" key="9">
    <source>
        <dbReference type="EMBL" id="WQD77573.1"/>
    </source>
</evidence>
<evidence type="ECO:0000256" key="3">
    <source>
        <dbReference type="ARBA" id="ARBA00023002"/>
    </source>
</evidence>
<keyword evidence="3" id="KW-0560">Oxidoreductase</keyword>
<evidence type="ECO:0000259" key="7">
    <source>
        <dbReference type="Pfam" id="PF07731"/>
    </source>
</evidence>
<evidence type="ECO:0000256" key="2">
    <source>
        <dbReference type="ARBA" id="ARBA00022723"/>
    </source>
</evidence>
<dbReference type="EMBL" id="CP139965">
    <property type="protein sequence ID" value="WQD77573.1"/>
    <property type="molecule type" value="Genomic_DNA"/>
</dbReference>